<feature type="region of interest" description="Disordered" evidence="1">
    <location>
        <begin position="1"/>
        <end position="27"/>
    </location>
</feature>
<organism evidence="2">
    <name type="scientific">Anisakis simplex</name>
    <name type="common">Herring worm</name>
    <dbReference type="NCBI Taxonomy" id="6269"/>
    <lineage>
        <taxon>Eukaryota</taxon>
        <taxon>Metazoa</taxon>
        <taxon>Ecdysozoa</taxon>
        <taxon>Nematoda</taxon>
        <taxon>Chromadorea</taxon>
        <taxon>Rhabditida</taxon>
        <taxon>Spirurina</taxon>
        <taxon>Ascaridomorpha</taxon>
        <taxon>Ascaridoidea</taxon>
        <taxon>Anisakidae</taxon>
        <taxon>Anisakis</taxon>
        <taxon>Anisakis simplex complex</taxon>
    </lineage>
</organism>
<protein>
    <submittedName>
        <fullName evidence="2">RRM domain-containing protein</fullName>
    </submittedName>
</protein>
<accession>A0A0M3KJZ0</accession>
<sequence>LYESANTVTAEGDEGEANERSTEDGAEGVIAESQCEEVKPNDIITLYNILIPYLERMEFLLSDVEPIGLKTKKTAKKRKYAYVEYEQTFQSKIESISHGESRSRLEYFSAPSAQLKESICEKYMCNGAVQH</sequence>
<proteinExistence type="predicted"/>
<name>A0A0M3KJZ0_ANISI</name>
<reference evidence="2" key="1">
    <citation type="submission" date="2017-02" db="UniProtKB">
        <authorList>
            <consortium name="WormBaseParasite"/>
        </authorList>
    </citation>
    <scope>IDENTIFICATION</scope>
</reference>
<dbReference type="AlphaFoldDB" id="A0A0M3KJZ0"/>
<evidence type="ECO:0000313" key="2">
    <source>
        <dbReference type="WBParaSite" id="ASIM_0002131701-mRNA-1"/>
    </source>
</evidence>
<dbReference type="WBParaSite" id="ASIM_0002131701-mRNA-1">
    <property type="protein sequence ID" value="ASIM_0002131701-mRNA-1"/>
    <property type="gene ID" value="ASIM_0002131701"/>
</dbReference>
<evidence type="ECO:0000256" key="1">
    <source>
        <dbReference type="SAM" id="MobiDB-lite"/>
    </source>
</evidence>